<reference evidence="1" key="2">
    <citation type="journal article" date="2015" name="Fish Shellfish Immunol.">
        <title>Early steps in the European eel (Anguilla anguilla)-Vibrio vulnificus interaction in the gills: Role of the RtxA13 toxin.</title>
        <authorList>
            <person name="Callol A."/>
            <person name="Pajuelo D."/>
            <person name="Ebbesson L."/>
            <person name="Teles M."/>
            <person name="MacKenzie S."/>
            <person name="Amaro C."/>
        </authorList>
    </citation>
    <scope>NUCLEOTIDE SEQUENCE</scope>
</reference>
<organism evidence="1">
    <name type="scientific">Anguilla anguilla</name>
    <name type="common">European freshwater eel</name>
    <name type="synonym">Muraena anguilla</name>
    <dbReference type="NCBI Taxonomy" id="7936"/>
    <lineage>
        <taxon>Eukaryota</taxon>
        <taxon>Metazoa</taxon>
        <taxon>Chordata</taxon>
        <taxon>Craniata</taxon>
        <taxon>Vertebrata</taxon>
        <taxon>Euteleostomi</taxon>
        <taxon>Actinopterygii</taxon>
        <taxon>Neopterygii</taxon>
        <taxon>Teleostei</taxon>
        <taxon>Anguilliformes</taxon>
        <taxon>Anguillidae</taxon>
        <taxon>Anguilla</taxon>
    </lineage>
</organism>
<reference evidence="1" key="1">
    <citation type="submission" date="2014-11" db="EMBL/GenBank/DDBJ databases">
        <authorList>
            <person name="Amaro Gonzalez C."/>
        </authorList>
    </citation>
    <scope>NUCLEOTIDE SEQUENCE</scope>
</reference>
<name>A0A0E9RXY9_ANGAN</name>
<evidence type="ECO:0000313" key="1">
    <source>
        <dbReference type="EMBL" id="JAH33270.1"/>
    </source>
</evidence>
<sequence length="43" mass="4846">MPDLVNDIPRPVSTDATSLNHLCKLPTITKNQNSDDIRLMYCT</sequence>
<protein>
    <submittedName>
        <fullName evidence="1">Uncharacterized protein</fullName>
    </submittedName>
</protein>
<proteinExistence type="predicted"/>
<dbReference type="AlphaFoldDB" id="A0A0E9RXY9"/>
<accession>A0A0E9RXY9</accession>
<dbReference type="EMBL" id="GBXM01075307">
    <property type="protein sequence ID" value="JAH33270.1"/>
    <property type="molecule type" value="Transcribed_RNA"/>
</dbReference>